<evidence type="ECO:0000313" key="2">
    <source>
        <dbReference type="Proteomes" id="UP000291144"/>
    </source>
</evidence>
<comment type="caution">
    <text evidence="1">The sequence shown here is derived from an EMBL/GenBank/DDBJ whole genome shotgun (WGS) entry which is preliminary data.</text>
</comment>
<dbReference type="EMBL" id="SJKB01000025">
    <property type="protein sequence ID" value="TCC50362.1"/>
    <property type="molecule type" value="Genomic_DNA"/>
</dbReference>
<dbReference type="AlphaFoldDB" id="A0A4V2M872"/>
<dbReference type="Gene3D" id="1.10.20.10">
    <property type="entry name" value="Histone, subunit A"/>
    <property type="match status" value="1"/>
</dbReference>
<dbReference type="Proteomes" id="UP000291144">
    <property type="component" value="Unassembled WGS sequence"/>
</dbReference>
<gene>
    <name evidence="1" type="ORF">E0H73_41765</name>
</gene>
<dbReference type="Pfam" id="PF09123">
    <property type="entry name" value="DUF1931"/>
    <property type="match status" value="1"/>
</dbReference>
<keyword evidence="2" id="KW-1185">Reference proteome</keyword>
<organism evidence="1 2">
    <name type="scientific">Kribbella pittospori</name>
    <dbReference type="NCBI Taxonomy" id="722689"/>
    <lineage>
        <taxon>Bacteria</taxon>
        <taxon>Bacillati</taxon>
        <taxon>Actinomycetota</taxon>
        <taxon>Actinomycetes</taxon>
        <taxon>Propionibacteriales</taxon>
        <taxon>Kribbellaceae</taxon>
        <taxon>Kribbella</taxon>
    </lineage>
</organism>
<evidence type="ECO:0000313" key="1">
    <source>
        <dbReference type="EMBL" id="TCC50362.1"/>
    </source>
</evidence>
<dbReference type="GO" id="GO:0046982">
    <property type="term" value="F:protein heterodimerization activity"/>
    <property type="evidence" value="ECO:0007669"/>
    <property type="project" value="InterPro"/>
</dbReference>
<dbReference type="OrthoDB" id="14134at2"/>
<dbReference type="RefSeq" id="WP_131366186.1">
    <property type="nucleotide sequence ID" value="NZ_SJKB01000025.1"/>
</dbReference>
<reference evidence="1 2" key="1">
    <citation type="submission" date="2019-02" db="EMBL/GenBank/DDBJ databases">
        <title>Kribbella capetownensis sp. nov. and Kribbella speibonae sp. nov., isolated from soil.</title>
        <authorList>
            <person name="Curtis S.M."/>
            <person name="Norton I."/>
            <person name="Everest G.J."/>
            <person name="Meyers P.R."/>
        </authorList>
    </citation>
    <scope>NUCLEOTIDE SEQUENCE [LARGE SCALE GENOMIC DNA]</scope>
    <source>
        <strain evidence="1 2">NRRL B-24813</strain>
    </source>
</reference>
<protein>
    <submittedName>
        <fullName evidence="1">DUF1931 family protein</fullName>
    </submittedName>
</protein>
<accession>A0A4V2M872</accession>
<dbReference type="InterPro" id="IPR009072">
    <property type="entry name" value="Histone-fold"/>
</dbReference>
<name>A0A4V2M872_9ACTN</name>
<proteinExistence type="predicted"/>
<dbReference type="CDD" id="cd22922">
    <property type="entry name" value="HFD_Aq328-like_rpt1"/>
    <property type="match status" value="1"/>
</dbReference>
<dbReference type="InterPro" id="IPR015207">
    <property type="entry name" value="DUF1931"/>
</dbReference>
<dbReference type="SUPFAM" id="SSF47113">
    <property type="entry name" value="Histone-fold"/>
    <property type="match status" value="1"/>
</dbReference>
<sequence length="149" mass="16885">MTVMGVSRFERFFRLAASLNVDKDDLKRHSDFVSEKLYDLLIAGQATASANRRDILQPQDLPITKGLQESIHAFRKLDEDVELEPILAQLATWPPLDVTLSEETEARLPEVVGGLSFALARTMKIIDPDVKNPQTVHWERAFRIFGLLL</sequence>
<dbReference type="CDD" id="cd22923">
    <property type="entry name" value="HFD_Aq328-like_rpt2"/>
    <property type="match status" value="1"/>
</dbReference>